<feature type="transmembrane region" description="Helical" evidence="1">
    <location>
        <begin position="39"/>
        <end position="61"/>
    </location>
</feature>
<accession>A0A7H0HD11</accession>
<dbReference type="RefSeq" id="WP_187735415.1">
    <property type="nucleotide sequence ID" value="NZ_CP060790.1"/>
</dbReference>
<keyword evidence="3" id="KW-0012">Acyltransferase</keyword>
<evidence type="ECO:0000256" key="1">
    <source>
        <dbReference type="SAM" id="Phobius"/>
    </source>
</evidence>
<feature type="transmembrane region" description="Helical" evidence="1">
    <location>
        <begin position="301"/>
        <end position="319"/>
    </location>
</feature>
<keyword evidence="4" id="KW-1185">Reference proteome</keyword>
<dbReference type="KEGG" id="amon:H9L24_15540"/>
<evidence type="ECO:0000259" key="2">
    <source>
        <dbReference type="Pfam" id="PF01757"/>
    </source>
</evidence>
<feature type="transmembrane region" description="Helical" evidence="1">
    <location>
        <begin position="217"/>
        <end position="233"/>
    </location>
</feature>
<keyword evidence="3" id="KW-0808">Transferase</keyword>
<dbReference type="PANTHER" id="PTHR23028:SF53">
    <property type="entry name" value="ACYL_TRANSF_3 DOMAIN-CONTAINING PROTEIN"/>
    <property type="match status" value="1"/>
</dbReference>
<feature type="transmembrane region" description="Helical" evidence="1">
    <location>
        <begin position="81"/>
        <end position="100"/>
    </location>
</feature>
<keyword evidence="1" id="KW-0812">Transmembrane</keyword>
<gene>
    <name evidence="3" type="ORF">H9L24_15540</name>
</gene>
<dbReference type="Proteomes" id="UP000516057">
    <property type="component" value="Chromosome"/>
</dbReference>
<feature type="transmembrane region" description="Helical" evidence="1">
    <location>
        <begin position="277"/>
        <end position="295"/>
    </location>
</feature>
<name>A0A7H0HD11_9BURK</name>
<dbReference type="InterPro" id="IPR050879">
    <property type="entry name" value="Acyltransferase_3"/>
</dbReference>
<proteinExistence type="predicted"/>
<feature type="domain" description="Acyltransferase 3" evidence="2">
    <location>
        <begin position="10"/>
        <end position="315"/>
    </location>
</feature>
<dbReference type="EMBL" id="CP060790">
    <property type="protein sequence ID" value="QNP58427.1"/>
    <property type="molecule type" value="Genomic_DNA"/>
</dbReference>
<keyword evidence="1" id="KW-0472">Membrane</keyword>
<dbReference type="GO" id="GO:0016747">
    <property type="term" value="F:acyltransferase activity, transferring groups other than amino-acyl groups"/>
    <property type="evidence" value="ECO:0007669"/>
    <property type="project" value="InterPro"/>
</dbReference>
<organism evidence="3 4">
    <name type="scientific">Paenacidovorax monticola</name>
    <dbReference type="NCBI Taxonomy" id="1926868"/>
    <lineage>
        <taxon>Bacteria</taxon>
        <taxon>Pseudomonadati</taxon>
        <taxon>Pseudomonadota</taxon>
        <taxon>Betaproteobacteria</taxon>
        <taxon>Burkholderiales</taxon>
        <taxon>Comamonadaceae</taxon>
        <taxon>Paenacidovorax</taxon>
    </lineage>
</organism>
<protein>
    <submittedName>
        <fullName evidence="3">Acyltransferase</fullName>
    </submittedName>
</protein>
<dbReference type="AlphaFoldDB" id="A0A7H0HD11"/>
<evidence type="ECO:0000313" key="3">
    <source>
        <dbReference type="EMBL" id="QNP58427.1"/>
    </source>
</evidence>
<evidence type="ECO:0000313" key="4">
    <source>
        <dbReference type="Proteomes" id="UP000516057"/>
    </source>
</evidence>
<feature type="transmembrane region" description="Helical" evidence="1">
    <location>
        <begin position="131"/>
        <end position="152"/>
    </location>
</feature>
<feature type="transmembrane region" description="Helical" evidence="1">
    <location>
        <begin position="187"/>
        <end position="210"/>
    </location>
</feature>
<keyword evidence="1" id="KW-1133">Transmembrane helix</keyword>
<dbReference type="Pfam" id="PF01757">
    <property type="entry name" value="Acyl_transf_3"/>
    <property type="match status" value="1"/>
</dbReference>
<dbReference type="InterPro" id="IPR002656">
    <property type="entry name" value="Acyl_transf_3_dom"/>
</dbReference>
<feature type="transmembrane region" description="Helical" evidence="1">
    <location>
        <begin position="239"/>
        <end position="257"/>
    </location>
</feature>
<reference evidence="3 4" key="1">
    <citation type="submission" date="2020-08" db="EMBL/GenBank/DDBJ databases">
        <title>Genome sequence of Acidovorax monticola KACC 19171T.</title>
        <authorList>
            <person name="Hyun D.-W."/>
            <person name="Bae J.-W."/>
        </authorList>
    </citation>
    <scope>NUCLEOTIDE SEQUENCE [LARGE SCALE GENOMIC DNA]</scope>
    <source>
        <strain evidence="3 4">KACC 19171</strain>
    </source>
</reference>
<dbReference type="PANTHER" id="PTHR23028">
    <property type="entry name" value="ACETYLTRANSFERASE"/>
    <property type="match status" value="1"/>
</dbReference>
<feature type="transmembrane region" description="Helical" evidence="1">
    <location>
        <begin position="159"/>
        <end position="175"/>
    </location>
</feature>
<sequence length="344" mass="39783">MNSNVHASKNHSIETLRAVAVILVFMNHLHSLKVLTVPYFGISGGWIGVQIFFVISGYLIIQSAIRYSAADYIRHRALRIYPAYLLWFFVFSIVFGDLKIDSFDLESFLIHLFFLQHFFPEAYLKYNALSVSWTLTIEMVWYVVAFLIAGRFVKSPSKITALFVFIACVWVYGGTRWHPLVNRLEAIYVYFFIHNNAIAQMPFFLFGAWIAVKQPKYDKAALLSIFISTIVLYKSWEPVFSTPIFITGLGISVLFLILKDTEYKNPKSVKLLSDISYSFYLIHYPMIVLSSYVAQNKYHRTFLAFFATVVVSYISYKLVEQPFMNMARKRTEKLPKALEPESST</sequence>
<dbReference type="GO" id="GO:0000271">
    <property type="term" value="P:polysaccharide biosynthetic process"/>
    <property type="evidence" value="ECO:0007669"/>
    <property type="project" value="TreeGrafter"/>
</dbReference>
<dbReference type="GO" id="GO:0016020">
    <property type="term" value="C:membrane"/>
    <property type="evidence" value="ECO:0007669"/>
    <property type="project" value="TreeGrafter"/>
</dbReference>